<dbReference type="PROSITE" id="PS00108">
    <property type="entry name" value="PROTEIN_KINASE_ST"/>
    <property type="match status" value="1"/>
</dbReference>
<reference evidence="10 11" key="1">
    <citation type="submission" date="2020-08" db="EMBL/GenBank/DDBJ databases">
        <title>Genomic Encyclopedia of Archaeal and Bacterial Type Strains, Phase II (KMG-II): from individual species to whole genera.</title>
        <authorList>
            <person name="Goeker M."/>
        </authorList>
    </citation>
    <scope>NUCLEOTIDE SEQUENCE [LARGE SCALE GENOMIC DNA]</scope>
    <source>
        <strain evidence="10 11">DSM 43850</strain>
    </source>
</reference>
<dbReference type="InterPro" id="IPR011009">
    <property type="entry name" value="Kinase-like_dom_sf"/>
</dbReference>
<dbReference type="Proteomes" id="UP000517916">
    <property type="component" value="Unassembled WGS sequence"/>
</dbReference>
<feature type="transmembrane region" description="Helical" evidence="8">
    <location>
        <begin position="305"/>
        <end position="325"/>
    </location>
</feature>
<dbReference type="InterPro" id="IPR017441">
    <property type="entry name" value="Protein_kinase_ATP_BS"/>
</dbReference>
<evidence type="ECO:0000256" key="6">
    <source>
        <dbReference type="ARBA" id="ARBA00022840"/>
    </source>
</evidence>
<keyword evidence="8" id="KW-0472">Membrane</keyword>
<dbReference type="PROSITE" id="PS00107">
    <property type="entry name" value="PROTEIN_KINASE_ATP"/>
    <property type="match status" value="1"/>
</dbReference>
<dbReference type="Gene3D" id="3.30.200.20">
    <property type="entry name" value="Phosphorylase Kinase, domain 1"/>
    <property type="match status" value="1"/>
</dbReference>
<accession>A0ABR6BB05</accession>
<evidence type="ECO:0000256" key="1">
    <source>
        <dbReference type="ARBA" id="ARBA00012513"/>
    </source>
</evidence>
<dbReference type="GO" id="GO:0004674">
    <property type="term" value="F:protein serine/threonine kinase activity"/>
    <property type="evidence" value="ECO:0007669"/>
    <property type="project" value="UniProtKB-KW"/>
</dbReference>
<feature type="binding site" evidence="7">
    <location>
        <position position="43"/>
    </location>
    <ligand>
        <name>ATP</name>
        <dbReference type="ChEBI" id="CHEBI:30616"/>
    </ligand>
</feature>
<evidence type="ECO:0000313" key="11">
    <source>
        <dbReference type="Proteomes" id="UP000517916"/>
    </source>
</evidence>
<evidence type="ECO:0000313" key="10">
    <source>
        <dbReference type="EMBL" id="MBA8924049.1"/>
    </source>
</evidence>
<protein>
    <recommendedName>
        <fullName evidence="1">non-specific serine/threonine protein kinase</fullName>
        <ecNumber evidence="1">2.7.11.1</ecNumber>
    </recommendedName>
</protein>
<dbReference type="SMART" id="SM00220">
    <property type="entry name" value="S_TKc"/>
    <property type="match status" value="1"/>
</dbReference>
<sequence>MTTPGTTRLVAGRYALLTEIGRGGMGVVWRAEDTVIGRHVALKELRLPDGVHGEERAVLEERVLREARSAGRLNDPAVVTVFDVVSDANTTYLVMELIEAPTLTELVRQNGPMHPAAAAAMGKQVLSALMCAHAAGIVHRDVKPSNVMVSASGRAKLTDFGIARIDDDPRLTSTGAVVGSPGYLAPERIQLGSATPATDLWALGATLYYAVEGRSAFERSTTATTLHAVMTEVPYLTRCQGPLASAIMGMLISSPQARLTAQQAAHLMDLAAAGPHNGQSQPNLAVPATTPITPEPSTGSRVRRVAVLAGVAVLVAAAAFGGGWLTGKLGGTATSVASPALQQTWTYGDGGQIPQFKLNTGSCASGAMATSRSYTTGTACTEPHDIEVFANPSTLDTSYKGSYPGQDAVSRDAEGSCALVFASDKISFQDRDTKLRFRALVPSADAWNRKKSEDSSEGPARESFCVLFAADGSQLTQSAIARPS</sequence>
<dbReference type="RefSeq" id="WP_318295981.1">
    <property type="nucleotide sequence ID" value="NZ_BAAABQ010000065.1"/>
</dbReference>
<evidence type="ECO:0000256" key="7">
    <source>
        <dbReference type="PROSITE-ProRule" id="PRU10141"/>
    </source>
</evidence>
<evidence type="ECO:0000259" key="9">
    <source>
        <dbReference type="PROSITE" id="PS50011"/>
    </source>
</evidence>
<keyword evidence="2 10" id="KW-0723">Serine/threonine-protein kinase</keyword>
<dbReference type="Gene3D" id="1.10.510.10">
    <property type="entry name" value="Transferase(Phosphotransferase) domain 1"/>
    <property type="match status" value="1"/>
</dbReference>
<keyword evidence="11" id="KW-1185">Reference proteome</keyword>
<dbReference type="CDD" id="cd14014">
    <property type="entry name" value="STKc_PknB_like"/>
    <property type="match status" value="1"/>
</dbReference>
<dbReference type="Pfam" id="PF00069">
    <property type="entry name" value="Pkinase"/>
    <property type="match status" value="1"/>
</dbReference>
<evidence type="ECO:0000256" key="5">
    <source>
        <dbReference type="ARBA" id="ARBA00022777"/>
    </source>
</evidence>
<proteinExistence type="predicted"/>
<organism evidence="10 11">
    <name type="scientific">Kutzneria viridogrisea</name>
    <dbReference type="NCBI Taxonomy" id="47990"/>
    <lineage>
        <taxon>Bacteria</taxon>
        <taxon>Bacillati</taxon>
        <taxon>Actinomycetota</taxon>
        <taxon>Actinomycetes</taxon>
        <taxon>Pseudonocardiales</taxon>
        <taxon>Pseudonocardiaceae</taxon>
        <taxon>Kutzneria</taxon>
    </lineage>
</organism>
<dbReference type="PANTHER" id="PTHR43289">
    <property type="entry name" value="MITOGEN-ACTIVATED PROTEIN KINASE KINASE KINASE 20-RELATED"/>
    <property type="match status" value="1"/>
</dbReference>
<dbReference type="EC" id="2.7.11.1" evidence="1"/>
<name>A0ABR6BB05_9PSEU</name>
<dbReference type="SUPFAM" id="SSF56112">
    <property type="entry name" value="Protein kinase-like (PK-like)"/>
    <property type="match status" value="1"/>
</dbReference>
<dbReference type="PANTHER" id="PTHR43289:SF6">
    <property type="entry name" value="SERINE_THREONINE-PROTEIN KINASE NEKL-3"/>
    <property type="match status" value="1"/>
</dbReference>
<feature type="domain" description="Protein kinase" evidence="9">
    <location>
        <begin position="14"/>
        <end position="271"/>
    </location>
</feature>
<gene>
    <name evidence="10" type="ORF">BC739_001246</name>
</gene>
<keyword evidence="5 10" id="KW-0418">Kinase</keyword>
<evidence type="ECO:0000256" key="4">
    <source>
        <dbReference type="ARBA" id="ARBA00022741"/>
    </source>
</evidence>
<keyword evidence="8" id="KW-1133">Transmembrane helix</keyword>
<comment type="caution">
    <text evidence="10">The sequence shown here is derived from an EMBL/GenBank/DDBJ whole genome shotgun (WGS) entry which is preliminary data.</text>
</comment>
<dbReference type="EMBL" id="JACJID010000001">
    <property type="protein sequence ID" value="MBA8924049.1"/>
    <property type="molecule type" value="Genomic_DNA"/>
</dbReference>
<dbReference type="InterPro" id="IPR008271">
    <property type="entry name" value="Ser/Thr_kinase_AS"/>
</dbReference>
<dbReference type="PROSITE" id="PS50011">
    <property type="entry name" value="PROTEIN_KINASE_DOM"/>
    <property type="match status" value="1"/>
</dbReference>
<keyword evidence="4 7" id="KW-0547">Nucleotide-binding</keyword>
<keyword evidence="3" id="KW-0808">Transferase</keyword>
<dbReference type="InterPro" id="IPR000719">
    <property type="entry name" value="Prot_kinase_dom"/>
</dbReference>
<keyword evidence="6 7" id="KW-0067">ATP-binding</keyword>
<evidence type="ECO:0000256" key="2">
    <source>
        <dbReference type="ARBA" id="ARBA00022527"/>
    </source>
</evidence>
<keyword evidence="8" id="KW-0812">Transmembrane</keyword>
<evidence type="ECO:0000256" key="3">
    <source>
        <dbReference type="ARBA" id="ARBA00022679"/>
    </source>
</evidence>
<evidence type="ECO:0000256" key="8">
    <source>
        <dbReference type="SAM" id="Phobius"/>
    </source>
</evidence>